<feature type="compositionally biased region" description="Basic and acidic residues" evidence="1">
    <location>
        <begin position="1"/>
        <end position="16"/>
    </location>
</feature>
<name>A0AAV2IKN5_LYMST</name>
<dbReference type="AlphaFoldDB" id="A0AAV2IKN5"/>
<proteinExistence type="predicted"/>
<organism evidence="2 3">
    <name type="scientific">Lymnaea stagnalis</name>
    <name type="common">Great pond snail</name>
    <name type="synonym">Helix stagnalis</name>
    <dbReference type="NCBI Taxonomy" id="6523"/>
    <lineage>
        <taxon>Eukaryota</taxon>
        <taxon>Metazoa</taxon>
        <taxon>Spiralia</taxon>
        <taxon>Lophotrochozoa</taxon>
        <taxon>Mollusca</taxon>
        <taxon>Gastropoda</taxon>
        <taxon>Heterobranchia</taxon>
        <taxon>Euthyneura</taxon>
        <taxon>Panpulmonata</taxon>
        <taxon>Hygrophila</taxon>
        <taxon>Lymnaeoidea</taxon>
        <taxon>Lymnaeidae</taxon>
        <taxon>Lymnaea</taxon>
    </lineage>
</organism>
<keyword evidence="3" id="KW-1185">Reference proteome</keyword>
<dbReference type="Proteomes" id="UP001497497">
    <property type="component" value="Unassembled WGS sequence"/>
</dbReference>
<feature type="region of interest" description="Disordered" evidence="1">
    <location>
        <begin position="1"/>
        <end position="23"/>
    </location>
</feature>
<feature type="non-terminal residue" evidence="2">
    <location>
        <position position="92"/>
    </location>
</feature>
<sequence length="92" mass="10245">GNYARIDDVHDRRSYDSESSTSGLVIPGAGRASTLSDVSDAYIFGEYSTVKDEIPYDRVIRPLNGHGHPLDNAFKFRHFPAAVEDSPYENIK</sequence>
<comment type="caution">
    <text evidence="2">The sequence shown here is derived from an EMBL/GenBank/DDBJ whole genome shotgun (WGS) entry which is preliminary data.</text>
</comment>
<accession>A0AAV2IKN5</accession>
<dbReference type="EMBL" id="CAXITT010000792">
    <property type="protein sequence ID" value="CAL1546262.1"/>
    <property type="molecule type" value="Genomic_DNA"/>
</dbReference>
<protein>
    <submittedName>
        <fullName evidence="2">Uncharacterized protein</fullName>
    </submittedName>
</protein>
<reference evidence="2 3" key="1">
    <citation type="submission" date="2024-04" db="EMBL/GenBank/DDBJ databases">
        <authorList>
            <consortium name="Genoscope - CEA"/>
            <person name="William W."/>
        </authorList>
    </citation>
    <scope>NUCLEOTIDE SEQUENCE [LARGE SCALE GENOMIC DNA]</scope>
</reference>
<evidence type="ECO:0000313" key="2">
    <source>
        <dbReference type="EMBL" id="CAL1546262.1"/>
    </source>
</evidence>
<gene>
    <name evidence="2" type="ORF">GSLYS_00019639001</name>
</gene>
<evidence type="ECO:0000313" key="3">
    <source>
        <dbReference type="Proteomes" id="UP001497497"/>
    </source>
</evidence>
<evidence type="ECO:0000256" key="1">
    <source>
        <dbReference type="SAM" id="MobiDB-lite"/>
    </source>
</evidence>
<feature type="non-terminal residue" evidence="2">
    <location>
        <position position="1"/>
    </location>
</feature>